<dbReference type="PANTHER" id="PTHR10880:SF15">
    <property type="entry name" value="MSL COMPLEX SUBUNIT 3"/>
    <property type="match status" value="1"/>
</dbReference>
<dbReference type="Pfam" id="PF22732">
    <property type="entry name" value="MSL3_chromo-like"/>
    <property type="match status" value="1"/>
</dbReference>
<feature type="region of interest" description="Disordered" evidence="9">
    <location>
        <begin position="89"/>
        <end position="144"/>
    </location>
</feature>
<dbReference type="SUPFAM" id="SSF54160">
    <property type="entry name" value="Chromo domain-like"/>
    <property type="match status" value="1"/>
</dbReference>
<accession>A0A8I2YK26</accession>
<proteinExistence type="inferred from homology"/>
<dbReference type="SMART" id="SM00298">
    <property type="entry name" value="CHROMO"/>
    <property type="match status" value="1"/>
</dbReference>
<protein>
    <recommendedName>
        <fullName evidence="4">Chromatin modification-related protein EAF3</fullName>
    </recommendedName>
</protein>
<dbReference type="Gene3D" id="2.30.30.140">
    <property type="match status" value="1"/>
</dbReference>
<dbReference type="InterPro" id="IPR000953">
    <property type="entry name" value="Chromo/chromo_shadow_dom"/>
</dbReference>
<dbReference type="GO" id="GO:0035267">
    <property type="term" value="C:NuA4 histone acetyltransferase complex"/>
    <property type="evidence" value="ECO:0007669"/>
    <property type="project" value="TreeGrafter"/>
</dbReference>
<dbReference type="Pfam" id="PF05712">
    <property type="entry name" value="MRG"/>
    <property type="match status" value="1"/>
</dbReference>
<dbReference type="PROSITE" id="PS51640">
    <property type="entry name" value="MRG"/>
    <property type="match status" value="1"/>
</dbReference>
<evidence type="ECO:0000259" key="10">
    <source>
        <dbReference type="SMART" id="SM00298"/>
    </source>
</evidence>
<dbReference type="PANTHER" id="PTHR10880">
    <property type="entry name" value="MORTALITY FACTOR 4-LIKE PROTEIN"/>
    <property type="match status" value="1"/>
</dbReference>
<evidence type="ECO:0000256" key="8">
    <source>
        <dbReference type="ARBA" id="ARBA00023242"/>
    </source>
</evidence>
<comment type="similarity">
    <text evidence="3">Belongs to the peroxiredoxin family. Prx5 subfamily.</text>
</comment>
<dbReference type="InterPro" id="IPR036249">
    <property type="entry name" value="Thioredoxin-like_sf"/>
</dbReference>
<reference evidence="11" key="1">
    <citation type="submission" date="2021-03" db="EMBL/GenBank/DDBJ databases">
        <title>Evolutionary innovations through gain and loss of genes in the ectomycorrhizal Boletales.</title>
        <authorList>
            <person name="Wu G."/>
            <person name="Miyauchi S."/>
            <person name="Morin E."/>
            <person name="Yang Z.-L."/>
            <person name="Xu J."/>
            <person name="Martin F.M."/>
        </authorList>
    </citation>
    <scope>NUCLEOTIDE SEQUENCE</scope>
    <source>
        <strain evidence="11">BR01</strain>
    </source>
</reference>
<dbReference type="InterPro" id="IPR026541">
    <property type="entry name" value="MRG_dom"/>
</dbReference>
<comment type="similarity">
    <text evidence="2">Belongs to the MRG family.</text>
</comment>
<dbReference type="InterPro" id="IPR016197">
    <property type="entry name" value="Chromo-like_dom_sf"/>
</dbReference>
<organism evidence="11 12">
    <name type="scientific">Boletus reticuloceps</name>
    <dbReference type="NCBI Taxonomy" id="495285"/>
    <lineage>
        <taxon>Eukaryota</taxon>
        <taxon>Fungi</taxon>
        <taxon>Dikarya</taxon>
        <taxon>Basidiomycota</taxon>
        <taxon>Agaricomycotina</taxon>
        <taxon>Agaricomycetes</taxon>
        <taxon>Agaricomycetidae</taxon>
        <taxon>Boletales</taxon>
        <taxon>Boletineae</taxon>
        <taxon>Boletaceae</taxon>
        <taxon>Boletoideae</taxon>
        <taxon>Boletus</taxon>
    </lineage>
</organism>
<dbReference type="InterPro" id="IPR038217">
    <property type="entry name" value="MRG_C_sf"/>
</dbReference>
<dbReference type="SUPFAM" id="SSF52833">
    <property type="entry name" value="Thioredoxin-like"/>
    <property type="match status" value="1"/>
</dbReference>
<dbReference type="InterPro" id="IPR053820">
    <property type="entry name" value="MSL3_chromo-like"/>
</dbReference>
<dbReference type="Proteomes" id="UP000683000">
    <property type="component" value="Unassembled WGS sequence"/>
</dbReference>
<dbReference type="EMBL" id="JAGFBS010000021">
    <property type="protein sequence ID" value="KAG6373570.1"/>
    <property type="molecule type" value="Genomic_DNA"/>
</dbReference>
<feature type="compositionally biased region" description="Gly residues" evidence="9">
    <location>
        <begin position="97"/>
        <end position="119"/>
    </location>
</feature>
<dbReference type="CDD" id="cd18983">
    <property type="entry name" value="CBD_MSL3_like"/>
    <property type="match status" value="1"/>
</dbReference>
<evidence type="ECO:0000256" key="9">
    <source>
        <dbReference type="SAM" id="MobiDB-lite"/>
    </source>
</evidence>
<comment type="caution">
    <text evidence="11">The sequence shown here is derived from an EMBL/GenBank/DDBJ whole genome shotgun (WGS) entry which is preliminary data.</text>
</comment>
<evidence type="ECO:0000256" key="1">
    <source>
        <dbReference type="ARBA" id="ARBA00004123"/>
    </source>
</evidence>
<dbReference type="InterPro" id="IPR013740">
    <property type="entry name" value="Redoxin"/>
</dbReference>
<dbReference type="AlphaFoldDB" id="A0A8I2YK26"/>
<evidence type="ECO:0000313" key="12">
    <source>
        <dbReference type="Proteomes" id="UP000683000"/>
    </source>
</evidence>
<feature type="compositionally biased region" description="Basic and acidic residues" evidence="9">
    <location>
        <begin position="121"/>
        <end position="143"/>
    </location>
</feature>
<sequence>MSTTGALPFTVNERVLCYHGPLIYEAKVLKTEMWDETNTKLAGVGPHFFVHYKGWKQTWDEWVPVARLLKFNETNVALQKALSSQASQAASSSGAGSKKGAGGSGSGGAGGGTGPGTGRGGRKDGRGTKRGREEDDSNRKPEMKMNVPEVLKVLLVDDWEAITKNNQLVSLPRTPNVIEILQEFKEYVAKMGKQTSLRDPDLVLPTIISGLTVYFDRSLGANLLYRFERPQYAEIRKTYVTGPTVKVGQEKDMSSIYGAEHLLRMLVSLPQMVVSSTMDAESIGLVKDYVNELLSTLCGSRCPRRGPGGEIPAVNVKEDNPEKGFTLDLSGKNIILGVPGAFTPACSSQVPQYMTSTRRKASRISTSSPSMMHSHQTTGVRFIADDKGELTSSLGLIFDASGLLGSPRSKRYAIVAQDNKVQFFAVETEPADTTMTASEVVLSQIA</sequence>
<keyword evidence="6" id="KW-0805">Transcription regulation</keyword>
<dbReference type="OrthoDB" id="124855at2759"/>
<keyword evidence="5" id="KW-0156">Chromatin regulator</keyword>
<dbReference type="GO" id="GO:0032221">
    <property type="term" value="C:Rpd3S complex"/>
    <property type="evidence" value="ECO:0007669"/>
    <property type="project" value="TreeGrafter"/>
</dbReference>
<dbReference type="Gene3D" id="3.40.30.10">
    <property type="entry name" value="Glutaredoxin"/>
    <property type="match status" value="1"/>
</dbReference>
<dbReference type="GO" id="GO:0016491">
    <property type="term" value="F:oxidoreductase activity"/>
    <property type="evidence" value="ECO:0007669"/>
    <property type="project" value="InterPro"/>
</dbReference>
<dbReference type="Pfam" id="PF08534">
    <property type="entry name" value="Redoxin"/>
    <property type="match status" value="1"/>
</dbReference>
<evidence type="ECO:0000256" key="3">
    <source>
        <dbReference type="ARBA" id="ARBA00010505"/>
    </source>
</evidence>
<name>A0A8I2YK26_9AGAM</name>
<keyword evidence="8" id="KW-0539">Nucleus</keyword>
<feature type="domain" description="Chromo" evidence="10">
    <location>
        <begin position="23"/>
        <end position="84"/>
    </location>
</feature>
<dbReference type="GO" id="GO:0006355">
    <property type="term" value="P:regulation of DNA-templated transcription"/>
    <property type="evidence" value="ECO:0007669"/>
    <property type="project" value="InterPro"/>
</dbReference>
<dbReference type="InterPro" id="IPR008676">
    <property type="entry name" value="MRG"/>
</dbReference>
<comment type="subcellular location">
    <subcellularLocation>
        <location evidence="1">Nucleus</location>
    </subcellularLocation>
</comment>
<evidence type="ECO:0000256" key="5">
    <source>
        <dbReference type="ARBA" id="ARBA00022853"/>
    </source>
</evidence>
<dbReference type="GO" id="GO:0006338">
    <property type="term" value="P:chromatin remodeling"/>
    <property type="evidence" value="ECO:0007669"/>
    <property type="project" value="UniProtKB-ARBA"/>
</dbReference>
<keyword evidence="12" id="KW-1185">Reference proteome</keyword>
<gene>
    <name evidence="11" type="ORF">JVT61DRAFT_6218</name>
</gene>
<evidence type="ECO:0000256" key="2">
    <source>
        <dbReference type="ARBA" id="ARBA00009093"/>
    </source>
</evidence>
<keyword evidence="7" id="KW-0804">Transcription</keyword>
<evidence type="ECO:0000313" key="11">
    <source>
        <dbReference type="EMBL" id="KAG6373570.1"/>
    </source>
</evidence>
<evidence type="ECO:0000256" key="4">
    <source>
        <dbReference type="ARBA" id="ARBA00018505"/>
    </source>
</evidence>
<dbReference type="Gene3D" id="1.10.274.30">
    <property type="entry name" value="MRG domain"/>
    <property type="match status" value="1"/>
</dbReference>
<evidence type="ECO:0000256" key="7">
    <source>
        <dbReference type="ARBA" id="ARBA00023163"/>
    </source>
</evidence>
<evidence type="ECO:0000256" key="6">
    <source>
        <dbReference type="ARBA" id="ARBA00023015"/>
    </source>
</evidence>